<protein>
    <submittedName>
        <fullName evidence="5">TIGR03943 family protein</fullName>
    </submittedName>
</protein>
<dbReference type="InterPro" id="IPR015402">
    <property type="entry name" value="DUF1980"/>
</dbReference>
<evidence type="ECO:0000256" key="2">
    <source>
        <dbReference type="SAM" id="Phobius"/>
    </source>
</evidence>
<dbReference type="Proteomes" id="UP000217083">
    <property type="component" value="Unassembled WGS sequence"/>
</dbReference>
<dbReference type="Pfam" id="PF09323">
    <property type="entry name" value="DUF1980"/>
    <property type="match status" value="1"/>
</dbReference>
<evidence type="ECO:0000313" key="6">
    <source>
        <dbReference type="Proteomes" id="UP000217083"/>
    </source>
</evidence>
<evidence type="ECO:0000256" key="1">
    <source>
        <dbReference type="SAM" id="MobiDB-lite"/>
    </source>
</evidence>
<feature type="compositionally biased region" description="Acidic residues" evidence="1">
    <location>
        <begin position="151"/>
        <end position="172"/>
    </location>
</feature>
<evidence type="ECO:0000259" key="4">
    <source>
        <dbReference type="Pfam" id="PF21537"/>
    </source>
</evidence>
<keyword evidence="6" id="KW-1185">Reference proteome</keyword>
<reference evidence="5 6" key="2">
    <citation type="submission" date="2017-09" db="EMBL/GenBank/DDBJ databases">
        <title>Bacillus patelloidae sp. nov., isolated from the intestinal tract of a marine limpet.</title>
        <authorList>
            <person name="Liu R."/>
            <person name="Dong C."/>
            <person name="Shao Z."/>
        </authorList>
    </citation>
    <scope>NUCLEOTIDE SEQUENCE [LARGE SCALE GENOMIC DNA]</scope>
    <source>
        <strain evidence="5 6">SA5d-4</strain>
    </source>
</reference>
<dbReference type="RefSeq" id="WP_094923993.1">
    <property type="nucleotide sequence ID" value="NZ_NPIA01000003.1"/>
</dbReference>
<keyword evidence="2" id="KW-0472">Membrane</keyword>
<evidence type="ECO:0000259" key="3">
    <source>
        <dbReference type="Pfam" id="PF09323"/>
    </source>
</evidence>
<dbReference type="InterPro" id="IPR048493">
    <property type="entry name" value="DUF1980_N"/>
</dbReference>
<feature type="domain" description="DUF1980" evidence="3">
    <location>
        <begin position="9"/>
        <end position="120"/>
    </location>
</feature>
<evidence type="ECO:0000313" key="5">
    <source>
        <dbReference type="EMBL" id="OZM57380.1"/>
    </source>
</evidence>
<feature type="compositionally biased region" description="Polar residues" evidence="1">
    <location>
        <begin position="173"/>
        <end position="185"/>
    </location>
</feature>
<keyword evidence="2" id="KW-1133">Transmembrane helix</keyword>
<dbReference type="PANTHER" id="PTHR40047">
    <property type="entry name" value="UPF0703 PROTEIN YCGQ"/>
    <property type="match status" value="1"/>
</dbReference>
<feature type="transmembrane region" description="Helical" evidence="2">
    <location>
        <begin position="38"/>
        <end position="58"/>
    </location>
</feature>
<name>A0A263BUI8_9BACI</name>
<proteinExistence type="predicted"/>
<dbReference type="EMBL" id="NPIA01000003">
    <property type="protein sequence ID" value="OZM57380.1"/>
    <property type="molecule type" value="Genomic_DNA"/>
</dbReference>
<accession>A0A263BUI8</accession>
<dbReference type="InterPro" id="IPR052955">
    <property type="entry name" value="UPF0703_membrane_permease"/>
</dbReference>
<dbReference type="Pfam" id="PF21537">
    <property type="entry name" value="DUF1980_C"/>
    <property type="match status" value="1"/>
</dbReference>
<comment type="caution">
    <text evidence="5">The sequence shown here is derived from an EMBL/GenBank/DDBJ whole genome shotgun (WGS) entry which is preliminary data.</text>
</comment>
<keyword evidence="2" id="KW-0812">Transmembrane</keyword>
<feature type="region of interest" description="Disordered" evidence="1">
    <location>
        <begin position="126"/>
        <end position="185"/>
    </location>
</feature>
<sequence length="322" mass="37128">MKVNFQQLFKAIILAAFALVIVKLHVSGDITKFINPKYSMLSQIAAVIFLFLTIIQLVRSFERHDHTHEHENCDCTHDHEHTSFNKKLINYSIIIFPLITAFFFSPVILDSSIAAKKGTMFTKKNVDEQKNEPLDDLDNEIPNTTDNPESQNEDDLSNEEIDPYSNEEEDTSNQEQALENNNFMSSDEYNRKMEELKGLEFIHMKDDVYSVYYETMHMAPELYEGKRIKVIGFVYKEEGFSENELVVARFMISHCVADASIVGFLALLDDAAKLEQDTWLEIEGVIKLTKYNDMKLPAIVVDSWKEITEPEEPYIFPVLTSN</sequence>
<feature type="transmembrane region" description="Helical" evidence="2">
    <location>
        <begin position="88"/>
        <end position="109"/>
    </location>
</feature>
<dbReference type="InterPro" id="IPR048447">
    <property type="entry name" value="DUF1980_C"/>
</dbReference>
<dbReference type="NCBIfam" id="TIGR03943">
    <property type="entry name" value="TIGR03943 family putative permease subunit"/>
    <property type="match status" value="1"/>
</dbReference>
<reference evidence="6" key="1">
    <citation type="submission" date="2017-08" db="EMBL/GenBank/DDBJ databases">
        <authorList>
            <person name="Huang Z."/>
        </authorList>
    </citation>
    <scope>NUCLEOTIDE SEQUENCE [LARGE SCALE GENOMIC DNA]</scope>
    <source>
        <strain evidence="6">SA5d-4</strain>
    </source>
</reference>
<dbReference type="PANTHER" id="PTHR40047:SF1">
    <property type="entry name" value="UPF0703 PROTEIN YCGQ"/>
    <property type="match status" value="1"/>
</dbReference>
<feature type="compositionally biased region" description="Polar residues" evidence="1">
    <location>
        <begin position="141"/>
        <end position="150"/>
    </location>
</feature>
<gene>
    <name evidence="5" type="ORF">CIB95_07925</name>
</gene>
<organism evidence="5 6">
    <name type="scientific">Lottiidibacillus patelloidae</name>
    <dbReference type="NCBI Taxonomy" id="2670334"/>
    <lineage>
        <taxon>Bacteria</taxon>
        <taxon>Bacillati</taxon>
        <taxon>Bacillota</taxon>
        <taxon>Bacilli</taxon>
        <taxon>Bacillales</taxon>
        <taxon>Bacillaceae</taxon>
        <taxon>Lottiidibacillus</taxon>
    </lineage>
</organism>
<dbReference type="AlphaFoldDB" id="A0A263BUI8"/>
<feature type="domain" description="DUF1980" evidence="4">
    <location>
        <begin position="187"/>
        <end position="317"/>
    </location>
</feature>